<dbReference type="OrthoDB" id="407380at2759"/>
<feature type="domain" description="Sushi" evidence="8">
    <location>
        <begin position="3224"/>
        <end position="3294"/>
    </location>
</feature>
<organism evidence="9 10">
    <name type="scientific">Perkinsus olseni</name>
    <name type="common">Perkinsus atlanticus</name>
    <dbReference type="NCBI Taxonomy" id="32597"/>
    <lineage>
        <taxon>Eukaryota</taxon>
        <taxon>Sar</taxon>
        <taxon>Alveolata</taxon>
        <taxon>Perkinsozoa</taxon>
        <taxon>Perkinsea</taxon>
        <taxon>Perkinsida</taxon>
        <taxon>Perkinsidae</taxon>
        <taxon>Perkinsus</taxon>
    </lineage>
</organism>
<dbReference type="InterPro" id="IPR014756">
    <property type="entry name" value="Ig_E-set"/>
</dbReference>
<dbReference type="PROSITE" id="PS50026">
    <property type="entry name" value="EGF_3"/>
    <property type="match status" value="1"/>
</dbReference>
<dbReference type="SMART" id="SM00557">
    <property type="entry name" value="IG_FLMN"/>
    <property type="match status" value="1"/>
</dbReference>
<dbReference type="Proteomes" id="UP000541610">
    <property type="component" value="Unassembled WGS sequence"/>
</dbReference>
<dbReference type="SUPFAM" id="SSF81296">
    <property type="entry name" value="E set domains"/>
    <property type="match status" value="1"/>
</dbReference>
<dbReference type="Pfam" id="PF00084">
    <property type="entry name" value="Sushi"/>
    <property type="match status" value="3"/>
</dbReference>
<evidence type="ECO:0000256" key="4">
    <source>
        <dbReference type="ARBA" id="ARBA00023180"/>
    </source>
</evidence>
<dbReference type="InterPro" id="IPR013783">
    <property type="entry name" value="Ig-like_fold"/>
</dbReference>
<evidence type="ECO:0000256" key="6">
    <source>
        <dbReference type="PROSITE-ProRule" id="PRU00087"/>
    </source>
</evidence>
<dbReference type="InterPro" id="IPR017868">
    <property type="entry name" value="Filamin/ABP280_repeat-like"/>
</dbReference>
<feature type="repeat" description="Filamin" evidence="6">
    <location>
        <begin position="1030"/>
        <end position="1134"/>
    </location>
</feature>
<evidence type="ECO:0000256" key="2">
    <source>
        <dbReference type="ARBA" id="ARBA00022737"/>
    </source>
</evidence>
<dbReference type="Pfam" id="PF00630">
    <property type="entry name" value="Filamin"/>
    <property type="match status" value="1"/>
</dbReference>
<dbReference type="PROSITE" id="PS01186">
    <property type="entry name" value="EGF_2"/>
    <property type="match status" value="1"/>
</dbReference>
<gene>
    <name evidence="9" type="ORF">FOZ60_005940</name>
</gene>
<reference evidence="9 10" key="1">
    <citation type="submission" date="2020-04" db="EMBL/GenBank/DDBJ databases">
        <title>Perkinsus olseni comparative genomics.</title>
        <authorList>
            <person name="Bogema D.R."/>
        </authorList>
    </citation>
    <scope>NUCLEOTIDE SEQUENCE [LARGE SCALE GENOMIC DNA]</scope>
    <source>
        <strain evidence="9">00978-12</strain>
    </source>
</reference>
<name>A0A7J6NPX2_PEROL</name>
<feature type="domain" description="Sushi" evidence="8">
    <location>
        <begin position="2961"/>
        <end position="3024"/>
    </location>
</feature>
<dbReference type="SUPFAM" id="SSF57535">
    <property type="entry name" value="Complement control module/SCR domain"/>
    <property type="match status" value="4"/>
</dbReference>
<evidence type="ECO:0000256" key="1">
    <source>
        <dbReference type="ARBA" id="ARBA00022659"/>
    </source>
</evidence>
<evidence type="ECO:0000313" key="10">
    <source>
        <dbReference type="Proteomes" id="UP000541610"/>
    </source>
</evidence>
<proteinExistence type="predicted"/>
<keyword evidence="5" id="KW-0245">EGF-like domain</keyword>
<protein>
    <recommendedName>
        <fullName evidence="11">EGF-like domain-containing protein</fullName>
    </recommendedName>
</protein>
<dbReference type="InterPro" id="IPR035976">
    <property type="entry name" value="Sushi/SCR/CCP_sf"/>
</dbReference>
<dbReference type="InterPro" id="IPR001298">
    <property type="entry name" value="Filamin/ABP280_rpt"/>
</dbReference>
<evidence type="ECO:0000313" key="9">
    <source>
        <dbReference type="EMBL" id="KAF4685919.1"/>
    </source>
</evidence>
<evidence type="ECO:0008006" key="11">
    <source>
        <dbReference type="Google" id="ProtNLM"/>
    </source>
</evidence>
<keyword evidence="4" id="KW-0325">Glycoprotein</keyword>
<dbReference type="PROSITE" id="PS00022">
    <property type="entry name" value="EGF_1"/>
    <property type="match status" value="1"/>
</dbReference>
<dbReference type="InterPro" id="IPR050350">
    <property type="entry name" value="Compl-Cell_Adhes-Reg"/>
</dbReference>
<dbReference type="SMART" id="SM00032">
    <property type="entry name" value="CCP"/>
    <property type="match status" value="10"/>
</dbReference>
<keyword evidence="1" id="KW-0768">Sushi</keyword>
<feature type="disulfide bond" evidence="5">
    <location>
        <begin position="165"/>
        <end position="174"/>
    </location>
</feature>
<dbReference type="InterPro" id="IPR000436">
    <property type="entry name" value="Sushi_SCR_CCP_dom"/>
</dbReference>
<dbReference type="PROSITE" id="PS50194">
    <property type="entry name" value="FILAMIN_REPEAT"/>
    <property type="match status" value="1"/>
</dbReference>
<dbReference type="CDD" id="cd00033">
    <property type="entry name" value="CCP"/>
    <property type="match status" value="4"/>
</dbReference>
<comment type="caution">
    <text evidence="9">The sequence shown here is derived from an EMBL/GenBank/DDBJ whole genome shotgun (WGS) entry which is preliminary data.</text>
</comment>
<evidence type="ECO:0000259" key="7">
    <source>
        <dbReference type="PROSITE" id="PS50026"/>
    </source>
</evidence>
<feature type="domain" description="Sushi" evidence="8">
    <location>
        <begin position="3142"/>
        <end position="3221"/>
    </location>
</feature>
<feature type="domain" description="EGF-like" evidence="7">
    <location>
        <begin position="142"/>
        <end position="175"/>
    </location>
</feature>
<dbReference type="Gene3D" id="2.10.70.10">
    <property type="entry name" value="Complement Module, domain 1"/>
    <property type="match status" value="3"/>
</dbReference>
<dbReference type="SUPFAM" id="SSF57184">
    <property type="entry name" value="Growth factor receptor domain"/>
    <property type="match status" value="1"/>
</dbReference>
<keyword evidence="2" id="KW-0677">Repeat</keyword>
<evidence type="ECO:0000256" key="5">
    <source>
        <dbReference type="PROSITE-ProRule" id="PRU00076"/>
    </source>
</evidence>
<dbReference type="Gene3D" id="2.10.25.10">
    <property type="entry name" value="Laminin"/>
    <property type="match status" value="2"/>
</dbReference>
<evidence type="ECO:0000259" key="8">
    <source>
        <dbReference type="PROSITE" id="PS50923"/>
    </source>
</evidence>
<dbReference type="Gene3D" id="2.60.40.10">
    <property type="entry name" value="Immunoglobulins"/>
    <property type="match status" value="2"/>
</dbReference>
<keyword evidence="3 5" id="KW-1015">Disulfide bond</keyword>
<dbReference type="SMART" id="SM00181">
    <property type="entry name" value="EGF"/>
    <property type="match status" value="5"/>
</dbReference>
<evidence type="ECO:0000256" key="3">
    <source>
        <dbReference type="ARBA" id="ARBA00023157"/>
    </source>
</evidence>
<dbReference type="EMBL" id="JABANP010000242">
    <property type="protein sequence ID" value="KAF4685919.1"/>
    <property type="molecule type" value="Genomic_DNA"/>
</dbReference>
<dbReference type="PROSITE" id="PS50923">
    <property type="entry name" value="SUSHI"/>
    <property type="match status" value="4"/>
</dbReference>
<comment type="caution">
    <text evidence="5">Lacks conserved residue(s) required for the propagation of feature annotation.</text>
</comment>
<sequence length="3669" mass="394515">MTRVMGTCSPQSYECGNQTQQCTLDQALDTSHGCHLHPKQCTREACCTMAIEMGWIDPNVRVLPSLCDLVRRCESFPTCMPAMSECVRLNKACTGGCCMCESDKWYGANCDQPLCWPKCRHGACVAPNVCHCDEGWSGPSCEIAFCDPPCKAGQGVCAWPDRCECFYGWSGTSCEVATILNIDTTRWAIILLCPEVPVSNPPCVNGEAICPDVCKCKPGWGGRICDYPLCQHWPEPSSDCGHGYCESPNRCVCDPGWTHLVTKGQDGIDELPFWWRGRSGSAEISPSEFVYGDTRFVQNSETDYQFDRYNAFKCDMPVNCKIISDGHCAACEPVTGRCLTCEPGFFLVSPPVGGNSTATSQTGRCHQCNLRWRRCRSCSAERCLSCDPLFVMREGHCISEGIIEFSSPAYHVFSDEEFVVVEIIRSFDTVDFDWVLSDRSHTPVVVVQTIDSRTASSVSGAKQKLADFESTMQTVEFGIVSNASADAFGHNAFAHLLNFTNSSGNLVTSSGDFYSGVSWRSEALRAVTLRHSVKIPIFDNGIYDEKEKFFTVRLLVESETTAGSVVPMTPFPPHFERDDVTAVPGALKQHALLDEAKVYIWDRSDTASASNTILRPDSPIATGEIFRTGPQVGTIINVDFVAQKCVLEGANGCDQLGPVDTANDVARFIVVTEPTTKGSSEHMLGDVLYARKAVTLTGLYRSYSVPFVAGPFRVYVQRSLPGVRAMYYSWSPEPAVYQLPDIIRIDHSLTHDWCSGRDSPRYVRWTGYLQWDCLRNRYDRLGSMVPTLLGVTVSAQSWVRVTWKNLGVVLEEYRAGHSWMTDAGWGRANISDVQREGCRGRTLGNSVEVDVAYPFIVEYRPAHSADSTDRPVGISLVMYLPPSNQSLASIGPGWVEVPKACLAAGVDIEGSPFEGMWVRAGVPAANVSLLRPAESTVDGIIRAIATEVITAEIVLRDAQGNIVIDASFGSDIAVQLASPALLGTVEWIPSGAFYLATIALPSGTPEVTTVMVATLSGEYIGSPIPVVVQAAASDISKAQVVGNFSEIEANEPTCFSILSFDSGGNARTAGGDQYKAVAVGPRHSPRPSMPIEAILDNGDGTYEVCFQLMDPGVYDLDVTLGGISIPGSPFEINILGTIDPSSSTITNLTSMAVAGEVVNIGVNAIDKYGQPYFQGSNLNLTLDLGPLYNPSAGDFSQLVNNGDGTISASFAICTAGETTISVRASTEPLDGVAASWQDVLGSPFQLTVLSGRVNARASLLSVAGIVDGMIGMGIGARLLLEVRDGCWNELDVPPILDDWNITLVRSLDGSEMLMTDQAIVRESSIDIPFIPRRSGNYTAFCRHRLTGVCAGSPLVFTVVHTLDLPDEPHEYFLQPFLLEYVGASNHTLAIGEVPGVTTVSAGEEATVRIQARDLWSDVIFEHNISLSVGFWLDGVHCNTRCRSMVTLGQCLALPGCAFDSNTATCEASPLRSIPQQGSPSCLYSPYVVPHGLLLGDPADGTYEFRVRLLSSGLNLGQATVLRPGGLAAQWFLGPYMRAENMVCTTLIPGPMNRDWWSASWASLLPCGLTDRRFSVRLVGHVNFPEESHDLTVTLKTRCRLHMLQPFVISNQDSVREGTTTLGGIQVSPGLYEVRIELSCVDIRQLSEASFEWWLGDDDEYFWQPVPASWLTWEEPLREGFNRTVRPASQASMLSWADGNPTEGRAGDNVSLYVDTRDSYGNLLETRDVLAFVEVAGGDPELLDWQWSVVPSTGPRYRIDVYPNRATQVQLVSVQLYDNPATRISTSFKVWSNFADRTTSELICTPLSPQPANTLIECTIILRDVAGNEIPVASVDSELSRTNELGPVLVDVDLFTPNGGRGSTHAKLVEGQASTGFQFQPTEAGLWGVQGFVYYPRVNKTIWLDGANYTISPGPSHPCCATSSLPSSMDLLHNQTLTYNITAHDRYGNVVKDGSDTCYVGDGNYNVTFAPHSFLPSSTWQSRFGLVVRDTTVVKCPTPVPSNAYVRELTNLRAAGSVAYMQCLEGYTPVGGSDVLICGAMGTLECAPGFLPLLGDSELTCGGSGDWRRRADSAPAILLKCFEKADLCPDLRSGLNGSYLASLGKQRMHGSIASLKCLEGHVAVDGNSTAYCGAKETTFLNGSTVVAGLWMSSAFDTIGEPVPAVPLKCARRSGFCATLSLGPFTQAINWTATGPGSYIGDVVELGCATGSYPVRGLERIRCGAAGQWFDPYSPSGLSPVTPSMLLDCQIVQDFCPPHGIDANISTFRQEVALDDLSMANAVNATAGAVCAPGYERTSGDETYSCAPDPSNSSRGVWFGLSSGSLMEPLQCRRLGGYCPAIPHSASFNVTYLQGANATLDSVIKISCGDAYYLRSNLTSVVPTNTFKCASDGQWVSIVDLSSSGNISALHCWPRLSQCRGYVPAVGVRVRHYTSQGLGLGTVARLGCDVGWKTASNASYVVSQNVTRLNLTDGGNSTYWEIVNVTASKAANFTDRVVCAEGGTWEPSSTNFSNPYALQCEREVNFCPFAPPVYSAYNGSLRVVPVNTTRGPVYIQVTRPHAVRGGRLTIACGEQDYHYAGGDRELICGLGPDGLGQWKSLATGAPAEPVLCYNSLPLIGGSVFDALTHGCAASDNDDLPIYPERHSLGRVIGRNTTIAMWVKTGCQVPAYGTAQYLVRLRASGVSPITNQTGVVWSGQGSHTDSVSLKITTNNTLEAVVGGGCGEITRLAGSPDHISLSGQCLDWMHIALAWDALAPGSNMEVYVNGRRTGVSYSHRVSGFCFDNLMTAADYAGAELAFGDGNWSMNGTHPISGTRHCRDERGVLTSTVNATCLASGNWSRPSPGCCYGESELSLTCRNNLVASIPANARIVNYSLPELPATCGSPGQLASTAMSCGIDMDPAQVSTNITEFSGAEIFVACSAGYEADDFRLHPSTLQCDPSGPGWSWKDPQGPLRCVKREDFCAPPSGDFSEVVESTEGLRIGSSLIMHCRHGYVPYTGYSQLTCTSSCGDFGIWNREPLNCVPSIVAPESPTVSSLGARAKVECELGYTAVVGVDVSYPLCGYNQSGEGGAWLQSDNMTPTASGEPFRCVPTDDWRLGSVAWLACNQGYIYESGDSSVVCGSNASAKGEWLSPFGGPQIPLRCSKDPEHCSSDLSIDNRSVAVNLSSPGEYSFGATVHLSCAPGFQPVYGDTSMRCSQRGFWVRNDTNSEVVAQPLRCAKVQNWCAEPRLAPGQRFVVHGGRLSLGDSITIRCEEGYEDAGGQSSQTLECGVDRLWRDVVSGNHAISFLECYPVAAFCPAVTVTRGTATLSRPANFSETISLSCDVGSQGYHGWPSTVCGSGGAYRLPVTNQIVWDPVGSSPEHLACAAEERFCSPLSSAGSRVISYTDTVRLGSQAHLACLPGFVQLGGSSVASCTSNGSWSNVSLSCGTTASWCPPLNVSSNANVTYSNNTLSLGTVATFNCDEGFTRIVGEPVAVCSYNPDANAASGAWLTPSGYPLGKVDFQCAHRDVTGVEVQGFDNPQFRGDPVSIFIHPSFSTSGLSYDAVVFRTWIKVPTDLSACHFIPLMQRGSSLTMIVDGQILVNYKPVDNTSRPLSASSVVPVDFTAARFYELVAMYSIEGETPPLNMTMLWNCTGGGQLEAIPSSMMVHTISMVDSPSGTVHVIA</sequence>
<dbReference type="PANTHER" id="PTHR19325:SF575">
    <property type="entry name" value="LOCOMOTION-RELATED PROTEIN HIKARU GENKI"/>
    <property type="match status" value="1"/>
</dbReference>
<feature type="domain" description="Sushi" evidence="8">
    <location>
        <begin position="3373"/>
        <end position="3432"/>
    </location>
</feature>
<dbReference type="InterPro" id="IPR009030">
    <property type="entry name" value="Growth_fac_rcpt_cys_sf"/>
</dbReference>
<accession>A0A7J6NPX2</accession>
<dbReference type="PANTHER" id="PTHR19325">
    <property type="entry name" value="COMPLEMENT COMPONENT-RELATED SUSHI DOMAIN-CONTAINING"/>
    <property type="match status" value="1"/>
</dbReference>
<dbReference type="InterPro" id="IPR000742">
    <property type="entry name" value="EGF"/>
</dbReference>